<name>A0A365YGK6_9MICC</name>
<evidence type="ECO:0000313" key="3">
    <source>
        <dbReference type="EMBL" id="RBM01845.1"/>
    </source>
</evidence>
<dbReference type="PANTHER" id="PTHR43048">
    <property type="entry name" value="METHYLMALONYL-COA EPIMERASE"/>
    <property type="match status" value="1"/>
</dbReference>
<dbReference type="Proteomes" id="UP000252167">
    <property type="component" value="Unassembled WGS sequence"/>
</dbReference>
<dbReference type="InterPro" id="IPR037523">
    <property type="entry name" value="VOC_core"/>
</dbReference>
<dbReference type="Pfam" id="PF13669">
    <property type="entry name" value="Glyoxalase_4"/>
    <property type="match status" value="1"/>
</dbReference>
<dbReference type="GO" id="GO:0046872">
    <property type="term" value="F:metal ion binding"/>
    <property type="evidence" value="ECO:0007669"/>
    <property type="project" value="UniProtKB-KW"/>
</dbReference>
<dbReference type="AlphaFoldDB" id="A0A365YGK6"/>
<dbReference type="PROSITE" id="PS51819">
    <property type="entry name" value="VOC"/>
    <property type="match status" value="1"/>
</dbReference>
<organism evidence="3 4">
    <name type="scientific">Glutamicibacter soli</name>
    <dbReference type="NCBI Taxonomy" id="453836"/>
    <lineage>
        <taxon>Bacteria</taxon>
        <taxon>Bacillati</taxon>
        <taxon>Actinomycetota</taxon>
        <taxon>Actinomycetes</taxon>
        <taxon>Micrococcales</taxon>
        <taxon>Micrococcaceae</taxon>
        <taxon>Glutamicibacter</taxon>
    </lineage>
</organism>
<dbReference type="RefSeq" id="WP_113607114.1">
    <property type="nucleotide sequence ID" value="NZ_POAF01000003.1"/>
</dbReference>
<dbReference type="InterPro" id="IPR051785">
    <property type="entry name" value="MMCE/EMCE_epimerase"/>
</dbReference>
<comment type="caution">
    <text evidence="3">The sequence shown here is derived from an EMBL/GenBank/DDBJ whole genome shotgun (WGS) entry which is preliminary data.</text>
</comment>
<dbReference type="GO" id="GO:0004493">
    <property type="term" value="F:methylmalonyl-CoA epimerase activity"/>
    <property type="evidence" value="ECO:0007669"/>
    <property type="project" value="TreeGrafter"/>
</dbReference>
<keyword evidence="1" id="KW-0479">Metal-binding</keyword>
<dbReference type="EMBL" id="POAF01000003">
    <property type="protein sequence ID" value="RBM01845.1"/>
    <property type="molecule type" value="Genomic_DNA"/>
</dbReference>
<dbReference type="GO" id="GO:0046491">
    <property type="term" value="P:L-methylmalonyl-CoA metabolic process"/>
    <property type="evidence" value="ECO:0007669"/>
    <property type="project" value="TreeGrafter"/>
</dbReference>
<dbReference type="Gene3D" id="3.10.180.10">
    <property type="entry name" value="2,3-Dihydroxybiphenyl 1,2-Dioxygenase, domain 1"/>
    <property type="match status" value="1"/>
</dbReference>
<reference evidence="3 4" key="1">
    <citation type="submission" date="2018-01" db="EMBL/GenBank/DDBJ databases">
        <title>Glutamicibacter soli strain NHPC-3 Whole genome sequence and assembly.</title>
        <authorList>
            <person name="Choudhury P."/>
            <person name="Gupta D."/>
            <person name="Sengupta K."/>
            <person name="Jawed A."/>
            <person name="Sultana N."/>
            <person name="Saha P."/>
        </authorList>
    </citation>
    <scope>NUCLEOTIDE SEQUENCE [LARGE SCALE GENOMIC DNA]</scope>
    <source>
        <strain evidence="3 4">NHPC-3</strain>
    </source>
</reference>
<sequence>MSAHELDHVAFAVPSWRTAGDSVHRALGARWVSGFHQGAFSPCQLELAEGMRLELLQPPADGGGFVAEHLARSHGAANPHHITFKVADIHASMTLARAAGVRTILENLDNQWWKELFLHPKDTGLGFLVQLVQTELTLDGQDEFTAPGAVDCPWDEQPRAQNPPQRLDFIAGRIRSAAQARLVLGTVLGAQVMNLEDDPQTLMFSWPLGSSLVLQVDEQAEPGLQALSFTDPVLPAPIMDAGLLQALRESGSRFEALGLDILAGQHAPAA</sequence>
<dbReference type="SUPFAM" id="SSF54593">
    <property type="entry name" value="Glyoxalase/Bleomycin resistance protein/Dihydroxybiphenyl dioxygenase"/>
    <property type="match status" value="1"/>
</dbReference>
<dbReference type="InterPro" id="IPR029068">
    <property type="entry name" value="Glyas_Bleomycin-R_OHBP_Dase"/>
</dbReference>
<evidence type="ECO:0000259" key="2">
    <source>
        <dbReference type="PROSITE" id="PS51819"/>
    </source>
</evidence>
<protein>
    <recommendedName>
        <fullName evidence="2">VOC domain-containing protein</fullName>
    </recommendedName>
</protein>
<feature type="domain" description="VOC" evidence="2">
    <location>
        <begin position="5"/>
        <end position="134"/>
    </location>
</feature>
<evidence type="ECO:0000256" key="1">
    <source>
        <dbReference type="ARBA" id="ARBA00022723"/>
    </source>
</evidence>
<dbReference type="PANTHER" id="PTHR43048:SF3">
    <property type="entry name" value="METHYLMALONYL-COA EPIMERASE, MITOCHONDRIAL"/>
    <property type="match status" value="1"/>
</dbReference>
<accession>A0A365YGK6</accession>
<proteinExistence type="predicted"/>
<evidence type="ECO:0000313" key="4">
    <source>
        <dbReference type="Proteomes" id="UP000252167"/>
    </source>
</evidence>
<keyword evidence="4" id="KW-1185">Reference proteome</keyword>
<gene>
    <name evidence="3" type="ORF">C1H84_08390</name>
</gene>